<feature type="transmembrane region" description="Helical" evidence="4">
    <location>
        <begin position="60"/>
        <end position="78"/>
    </location>
</feature>
<protein>
    <submittedName>
        <fullName evidence="5">Uncharacterized protein</fullName>
    </submittedName>
</protein>
<gene>
    <name evidence="5" type="ORF">HBR001_LOCUS778</name>
</gene>
<dbReference type="InterPro" id="IPR002110">
    <property type="entry name" value="Ankyrin_rpt"/>
</dbReference>
<evidence type="ECO:0000256" key="4">
    <source>
        <dbReference type="SAM" id="Phobius"/>
    </source>
</evidence>
<name>A0AAV0T087_HYABA</name>
<dbReference type="PANTHER" id="PTHR24171:SF9">
    <property type="entry name" value="ANKYRIN REPEAT DOMAIN-CONTAINING PROTEIN 39"/>
    <property type="match status" value="1"/>
</dbReference>
<evidence type="ECO:0000256" key="2">
    <source>
        <dbReference type="ARBA" id="ARBA00023043"/>
    </source>
</evidence>
<keyword evidence="2 3" id="KW-0040">ANK repeat</keyword>
<dbReference type="AlphaFoldDB" id="A0AAV0T087"/>
<dbReference type="PANTHER" id="PTHR24171">
    <property type="entry name" value="ANKYRIN REPEAT DOMAIN-CONTAINING PROTEIN 39-RELATED"/>
    <property type="match status" value="1"/>
</dbReference>
<feature type="repeat" description="ANK" evidence="3">
    <location>
        <begin position="292"/>
        <end position="332"/>
    </location>
</feature>
<evidence type="ECO:0000256" key="3">
    <source>
        <dbReference type="PROSITE-ProRule" id="PRU00023"/>
    </source>
</evidence>
<feature type="repeat" description="ANK" evidence="3">
    <location>
        <begin position="259"/>
        <end position="291"/>
    </location>
</feature>
<feature type="transmembrane region" description="Helical" evidence="4">
    <location>
        <begin position="110"/>
        <end position="130"/>
    </location>
</feature>
<keyword evidence="4" id="KW-0812">Transmembrane</keyword>
<feature type="transmembrane region" description="Helical" evidence="4">
    <location>
        <begin position="21"/>
        <end position="40"/>
    </location>
</feature>
<comment type="caution">
    <text evidence="5">The sequence shown here is derived from an EMBL/GenBank/DDBJ whole genome shotgun (WGS) entry which is preliminary data.</text>
</comment>
<keyword evidence="4" id="KW-0472">Membrane</keyword>
<reference evidence="5" key="1">
    <citation type="submission" date="2022-12" db="EMBL/GenBank/DDBJ databases">
        <authorList>
            <person name="Webb A."/>
        </authorList>
    </citation>
    <scope>NUCLEOTIDE SEQUENCE</scope>
    <source>
        <strain evidence="5">Hp1</strain>
    </source>
</reference>
<organism evidence="5 6">
    <name type="scientific">Hyaloperonospora brassicae</name>
    <name type="common">Brassica downy mildew</name>
    <name type="synonym">Peronospora brassicae</name>
    <dbReference type="NCBI Taxonomy" id="162125"/>
    <lineage>
        <taxon>Eukaryota</taxon>
        <taxon>Sar</taxon>
        <taxon>Stramenopiles</taxon>
        <taxon>Oomycota</taxon>
        <taxon>Peronosporomycetes</taxon>
        <taxon>Peronosporales</taxon>
        <taxon>Peronosporaceae</taxon>
        <taxon>Hyaloperonospora</taxon>
    </lineage>
</organism>
<dbReference type="InterPro" id="IPR036770">
    <property type="entry name" value="Ankyrin_rpt-contain_sf"/>
</dbReference>
<sequence>MHVVKQLLFYVAQRPLALAPLVLVLSVFYGFARVLTLQYVVGALQDAASRRWSTPIPRTFVSAVCVAAVSAVVCTGLGHETVLWRGMSTPYWTHVLWLPLTLHRGKWSRLVGAPLLAFAVAVIEAVLVQLEHGVGGELVAPLSSWSVLSVPMLSGPERGAPRANADSVHSIDQAGGAWNERAASTAAADRDRVGTLVYARMAGDLVLAAVVCAGFALARFFHEPQYDGDKLREAASHCDILGVKLLLARGMNPDACSNDGTTALHVCAQQAVDRVARVLLDHGANANISDRLGLTPLHWAVQVRREEVSTTSRLTTIRLLLRHGANPHKPDASGTSSLCLASRDENQASLDVLNEFLPAEDAVGEADTTEAIGEAES</sequence>
<dbReference type="Pfam" id="PF12796">
    <property type="entry name" value="Ank_2"/>
    <property type="match status" value="1"/>
</dbReference>
<keyword evidence="6" id="KW-1185">Reference proteome</keyword>
<feature type="transmembrane region" description="Helical" evidence="4">
    <location>
        <begin position="205"/>
        <end position="222"/>
    </location>
</feature>
<dbReference type="Proteomes" id="UP001162031">
    <property type="component" value="Unassembled WGS sequence"/>
</dbReference>
<dbReference type="PROSITE" id="PS50088">
    <property type="entry name" value="ANK_REPEAT"/>
    <property type="match status" value="2"/>
</dbReference>
<keyword evidence="4" id="KW-1133">Transmembrane helix</keyword>
<evidence type="ECO:0000256" key="1">
    <source>
        <dbReference type="ARBA" id="ARBA00022737"/>
    </source>
</evidence>
<evidence type="ECO:0000313" key="5">
    <source>
        <dbReference type="EMBL" id="CAI5712085.1"/>
    </source>
</evidence>
<dbReference type="PROSITE" id="PS50297">
    <property type="entry name" value="ANK_REP_REGION"/>
    <property type="match status" value="1"/>
</dbReference>
<dbReference type="Gene3D" id="1.25.40.20">
    <property type="entry name" value="Ankyrin repeat-containing domain"/>
    <property type="match status" value="1"/>
</dbReference>
<dbReference type="SUPFAM" id="SSF48403">
    <property type="entry name" value="Ankyrin repeat"/>
    <property type="match status" value="1"/>
</dbReference>
<evidence type="ECO:0000313" key="6">
    <source>
        <dbReference type="Proteomes" id="UP001162031"/>
    </source>
</evidence>
<proteinExistence type="predicted"/>
<dbReference type="EMBL" id="CANTFL010000086">
    <property type="protein sequence ID" value="CAI5712085.1"/>
    <property type="molecule type" value="Genomic_DNA"/>
</dbReference>
<keyword evidence="1" id="KW-0677">Repeat</keyword>
<accession>A0AAV0T087</accession>
<dbReference type="SMART" id="SM00248">
    <property type="entry name" value="ANK"/>
    <property type="match status" value="2"/>
</dbReference>